<dbReference type="InterPro" id="IPR029052">
    <property type="entry name" value="Metallo-depent_PP-like"/>
</dbReference>
<dbReference type="GO" id="GO:0005737">
    <property type="term" value="C:cytoplasm"/>
    <property type="evidence" value="ECO:0007669"/>
    <property type="project" value="TreeGrafter"/>
</dbReference>
<dbReference type="InterPro" id="IPR011152">
    <property type="entry name" value="Pesterase_MJ0912"/>
</dbReference>
<dbReference type="STRING" id="869210.Marky_0901"/>
<dbReference type="EMBL" id="CP002630">
    <property type="protein sequence ID" value="AEB11647.1"/>
    <property type="molecule type" value="Genomic_DNA"/>
</dbReference>
<dbReference type="Gene3D" id="3.60.21.10">
    <property type="match status" value="1"/>
</dbReference>
<dbReference type="SUPFAM" id="SSF56300">
    <property type="entry name" value="Metallo-dependent phosphatases"/>
    <property type="match status" value="1"/>
</dbReference>
<evidence type="ECO:0000313" key="4">
    <source>
        <dbReference type="Proteomes" id="UP000007030"/>
    </source>
</evidence>
<dbReference type="InterPro" id="IPR024654">
    <property type="entry name" value="Calcineurin-like_PHP_lpxH"/>
</dbReference>
<dbReference type="eggNOG" id="COG0639">
    <property type="taxonomic scope" value="Bacteria"/>
</dbReference>
<organism evidence="3 4">
    <name type="scientific">Marinithermus hydrothermalis (strain DSM 14884 / JCM 11576 / T1)</name>
    <dbReference type="NCBI Taxonomy" id="869210"/>
    <lineage>
        <taxon>Bacteria</taxon>
        <taxon>Thermotogati</taxon>
        <taxon>Deinococcota</taxon>
        <taxon>Deinococci</taxon>
        <taxon>Thermales</taxon>
        <taxon>Thermaceae</taxon>
        <taxon>Marinithermus</taxon>
    </lineage>
</organism>
<dbReference type="Proteomes" id="UP000007030">
    <property type="component" value="Chromosome"/>
</dbReference>
<comment type="similarity">
    <text evidence="1">Belongs to the metallophosphoesterase superfamily. YfcE family.</text>
</comment>
<protein>
    <submittedName>
        <fullName evidence="3">Metallophosphoesterase</fullName>
    </submittedName>
</protein>
<evidence type="ECO:0000313" key="3">
    <source>
        <dbReference type="EMBL" id="AEB11647.1"/>
    </source>
</evidence>
<dbReference type="Pfam" id="PF12850">
    <property type="entry name" value="Metallophos_2"/>
    <property type="match status" value="1"/>
</dbReference>
<evidence type="ECO:0000256" key="1">
    <source>
        <dbReference type="ARBA" id="ARBA00008950"/>
    </source>
</evidence>
<sequence length="236" mass="25387">MRLGVISDVHANLPALESALEALRAAGVDQVLCLGDLVGYGPHPRQVVRRVMQEGVLAVLGGADARVAYRLPLPSRGGVADQTLAWTLTQLTPKEIEFLRSLPPMRKFLTAYGRARAFHGAPGDPDGRLDLSAPTRELLPLLEELRAQVVLVGGSHVPFYREVHGLHVIDPGSVGMTLGGEPGADVVVLETRADGVTVSSQKVDYDLGQTLFDIQAWDLPEVVAEVVRTGRSPQRL</sequence>
<evidence type="ECO:0000259" key="2">
    <source>
        <dbReference type="Pfam" id="PF12850"/>
    </source>
</evidence>
<gene>
    <name evidence="3" type="ordered locus">Marky_0901</name>
</gene>
<dbReference type="GO" id="GO:0016791">
    <property type="term" value="F:phosphatase activity"/>
    <property type="evidence" value="ECO:0007669"/>
    <property type="project" value="TreeGrafter"/>
</dbReference>
<dbReference type="RefSeq" id="WP_013703697.1">
    <property type="nucleotide sequence ID" value="NC_015387.1"/>
</dbReference>
<accession>F2NQC0</accession>
<dbReference type="OrthoDB" id="9800565at2"/>
<keyword evidence="4" id="KW-1185">Reference proteome</keyword>
<dbReference type="InterPro" id="IPR050126">
    <property type="entry name" value="Ap4A_hydrolase"/>
</dbReference>
<reference evidence="3 4" key="1">
    <citation type="journal article" date="2012" name="Stand. Genomic Sci.">
        <title>Complete genome sequence of the aerobic, heterotroph Marinithermus hydrothermalis type strain (T1(T)) from a deep-sea hydrothermal vent chimney.</title>
        <authorList>
            <person name="Copeland A."/>
            <person name="Gu W."/>
            <person name="Yasawong M."/>
            <person name="Lapidus A."/>
            <person name="Lucas S."/>
            <person name="Deshpande S."/>
            <person name="Pagani I."/>
            <person name="Tapia R."/>
            <person name="Cheng J.F."/>
            <person name="Goodwin L.A."/>
            <person name="Pitluck S."/>
            <person name="Liolios K."/>
            <person name="Ivanova N."/>
            <person name="Mavromatis K."/>
            <person name="Mikhailova N."/>
            <person name="Pati A."/>
            <person name="Chen A."/>
            <person name="Palaniappan K."/>
            <person name="Land M."/>
            <person name="Pan C."/>
            <person name="Brambilla E.M."/>
            <person name="Rohde M."/>
            <person name="Tindall B.J."/>
            <person name="Sikorski J."/>
            <person name="Goker M."/>
            <person name="Detter J.C."/>
            <person name="Bristow J."/>
            <person name="Eisen J.A."/>
            <person name="Markowitz V."/>
            <person name="Hugenholtz P."/>
            <person name="Kyrpides N.C."/>
            <person name="Klenk H.P."/>
            <person name="Woyke T."/>
        </authorList>
    </citation>
    <scope>NUCLEOTIDE SEQUENCE [LARGE SCALE GENOMIC DNA]</scope>
    <source>
        <strain evidence="4">DSM 14884 / JCM 11576 / T1</strain>
    </source>
</reference>
<dbReference type="HOGENOM" id="CLU_074761_0_1_0"/>
<dbReference type="PIRSF" id="PIRSF000883">
    <property type="entry name" value="Pesterase_MJ0912"/>
    <property type="match status" value="1"/>
</dbReference>
<proteinExistence type="inferred from homology"/>
<dbReference type="PANTHER" id="PTHR42850:SF2">
    <property type="entry name" value="BLL5683 PROTEIN"/>
    <property type="match status" value="1"/>
</dbReference>
<dbReference type="KEGG" id="mhd:Marky_0901"/>
<dbReference type="PANTHER" id="PTHR42850">
    <property type="entry name" value="METALLOPHOSPHOESTERASE"/>
    <property type="match status" value="1"/>
</dbReference>
<dbReference type="AlphaFoldDB" id="F2NQC0"/>
<feature type="domain" description="Calcineurin-like phosphoesterase" evidence="2">
    <location>
        <begin position="1"/>
        <end position="192"/>
    </location>
</feature>
<name>F2NQC0_MARHT</name>